<reference evidence="3" key="1">
    <citation type="journal article" date="2005" name="Nature">
        <title>The map-based sequence of the rice genome.</title>
        <authorList>
            <consortium name="International rice genome sequencing project (IRGSP)"/>
            <person name="Matsumoto T."/>
            <person name="Wu J."/>
            <person name="Kanamori H."/>
            <person name="Katayose Y."/>
            <person name="Fujisawa M."/>
            <person name="Namiki N."/>
            <person name="Mizuno H."/>
            <person name="Yamamoto K."/>
            <person name="Antonio B.A."/>
            <person name="Baba T."/>
            <person name="Sakata K."/>
            <person name="Nagamura Y."/>
            <person name="Aoki H."/>
            <person name="Arikawa K."/>
            <person name="Arita K."/>
            <person name="Bito T."/>
            <person name="Chiden Y."/>
            <person name="Fujitsuka N."/>
            <person name="Fukunaka R."/>
            <person name="Hamada M."/>
            <person name="Harada C."/>
            <person name="Hayashi A."/>
            <person name="Hijishita S."/>
            <person name="Honda M."/>
            <person name="Hosokawa S."/>
            <person name="Ichikawa Y."/>
            <person name="Idonuma A."/>
            <person name="Iijima M."/>
            <person name="Ikeda M."/>
            <person name="Ikeno M."/>
            <person name="Ito K."/>
            <person name="Ito S."/>
            <person name="Ito T."/>
            <person name="Ito Y."/>
            <person name="Ito Y."/>
            <person name="Iwabuchi A."/>
            <person name="Kamiya K."/>
            <person name="Karasawa W."/>
            <person name="Kurita K."/>
            <person name="Katagiri S."/>
            <person name="Kikuta A."/>
            <person name="Kobayashi H."/>
            <person name="Kobayashi N."/>
            <person name="Machita K."/>
            <person name="Maehara T."/>
            <person name="Masukawa M."/>
            <person name="Mizubayashi T."/>
            <person name="Mukai Y."/>
            <person name="Nagasaki H."/>
            <person name="Nagata Y."/>
            <person name="Naito S."/>
            <person name="Nakashima M."/>
            <person name="Nakama Y."/>
            <person name="Nakamichi Y."/>
            <person name="Nakamura M."/>
            <person name="Meguro A."/>
            <person name="Negishi M."/>
            <person name="Ohta I."/>
            <person name="Ohta T."/>
            <person name="Okamoto M."/>
            <person name="Ono N."/>
            <person name="Saji S."/>
            <person name="Sakaguchi M."/>
            <person name="Sakai K."/>
            <person name="Shibata M."/>
            <person name="Shimokawa T."/>
            <person name="Song J."/>
            <person name="Takazaki Y."/>
            <person name="Terasawa K."/>
            <person name="Tsugane M."/>
            <person name="Tsuji K."/>
            <person name="Ueda S."/>
            <person name="Waki K."/>
            <person name="Yamagata H."/>
            <person name="Yamamoto M."/>
            <person name="Yamamoto S."/>
            <person name="Yamane H."/>
            <person name="Yoshiki S."/>
            <person name="Yoshihara R."/>
            <person name="Yukawa K."/>
            <person name="Zhong H."/>
            <person name="Yano M."/>
            <person name="Yuan Q."/>
            <person name="Ouyang S."/>
            <person name="Liu J."/>
            <person name="Jones K.M."/>
            <person name="Gansberger K."/>
            <person name="Moffat K."/>
            <person name="Hill J."/>
            <person name="Bera J."/>
            <person name="Fadrosh D."/>
            <person name="Jin S."/>
            <person name="Johri S."/>
            <person name="Kim M."/>
            <person name="Overton L."/>
            <person name="Reardon M."/>
            <person name="Tsitrin T."/>
            <person name="Vuong H."/>
            <person name="Weaver B."/>
            <person name="Ciecko A."/>
            <person name="Tallon L."/>
            <person name="Jackson J."/>
            <person name="Pai G."/>
            <person name="Aken S.V."/>
            <person name="Utterback T."/>
            <person name="Reidmuller S."/>
            <person name="Feldblyum T."/>
            <person name="Hsiao J."/>
            <person name="Zismann V."/>
            <person name="Iobst S."/>
            <person name="de Vazeille A.R."/>
            <person name="Buell C.R."/>
            <person name="Ying K."/>
            <person name="Li Y."/>
            <person name="Lu T."/>
            <person name="Huang Y."/>
            <person name="Zhao Q."/>
            <person name="Feng Q."/>
            <person name="Zhang L."/>
            <person name="Zhu J."/>
            <person name="Weng Q."/>
            <person name="Mu J."/>
            <person name="Lu Y."/>
            <person name="Fan D."/>
            <person name="Liu Y."/>
            <person name="Guan J."/>
            <person name="Zhang Y."/>
            <person name="Yu S."/>
            <person name="Liu X."/>
            <person name="Zhang Y."/>
            <person name="Hong G."/>
            <person name="Han B."/>
            <person name="Choisne N."/>
            <person name="Demange N."/>
            <person name="Orjeda G."/>
            <person name="Samain S."/>
            <person name="Cattolico L."/>
            <person name="Pelletier E."/>
            <person name="Couloux A."/>
            <person name="Segurens B."/>
            <person name="Wincker P."/>
            <person name="D'Hont A."/>
            <person name="Scarpelli C."/>
            <person name="Weissenbach J."/>
            <person name="Salanoubat M."/>
            <person name="Quetier F."/>
            <person name="Yu Y."/>
            <person name="Kim H.R."/>
            <person name="Rambo T."/>
            <person name="Currie J."/>
            <person name="Collura K."/>
            <person name="Luo M."/>
            <person name="Yang T."/>
            <person name="Ammiraju J.S.S."/>
            <person name="Engler F."/>
            <person name="Soderlund C."/>
            <person name="Wing R.A."/>
            <person name="Palmer L.E."/>
            <person name="de la Bastide M."/>
            <person name="Spiegel L."/>
            <person name="Nascimento L."/>
            <person name="Zutavern T."/>
            <person name="O'Shaughnessy A."/>
            <person name="Dike S."/>
            <person name="Dedhia N."/>
            <person name="Preston R."/>
            <person name="Balija V."/>
            <person name="McCombie W.R."/>
            <person name="Chow T."/>
            <person name="Chen H."/>
            <person name="Chung M."/>
            <person name="Chen C."/>
            <person name="Shaw J."/>
            <person name="Wu H."/>
            <person name="Hsiao K."/>
            <person name="Chao Y."/>
            <person name="Chu M."/>
            <person name="Cheng C."/>
            <person name="Hour A."/>
            <person name="Lee P."/>
            <person name="Lin S."/>
            <person name="Lin Y."/>
            <person name="Liou J."/>
            <person name="Liu S."/>
            <person name="Hsing Y."/>
            <person name="Raghuvanshi S."/>
            <person name="Mohanty A."/>
            <person name="Bharti A.K."/>
            <person name="Gaur A."/>
            <person name="Gupta V."/>
            <person name="Kumar D."/>
            <person name="Ravi V."/>
            <person name="Vij S."/>
            <person name="Kapur A."/>
            <person name="Khurana P."/>
            <person name="Khurana P."/>
            <person name="Khurana J.P."/>
            <person name="Tyagi A.K."/>
            <person name="Gaikwad K."/>
            <person name="Singh A."/>
            <person name="Dalal V."/>
            <person name="Srivastava S."/>
            <person name="Dixit A."/>
            <person name="Pal A.K."/>
            <person name="Ghazi I.A."/>
            <person name="Yadav M."/>
            <person name="Pandit A."/>
            <person name="Bhargava A."/>
            <person name="Sureshbabu K."/>
            <person name="Batra K."/>
            <person name="Sharma T.R."/>
            <person name="Mohapatra T."/>
            <person name="Singh N.K."/>
            <person name="Messing J."/>
            <person name="Nelson A.B."/>
            <person name="Fuks G."/>
            <person name="Kavchok S."/>
            <person name="Keizer G."/>
            <person name="Linton E."/>
            <person name="Llaca V."/>
            <person name="Song R."/>
            <person name="Tanyolac B."/>
            <person name="Young S."/>
            <person name="Ho-Il K."/>
            <person name="Hahn J.H."/>
            <person name="Sangsakoo G."/>
            <person name="Vanavichit A."/>
            <person name="de Mattos Luiz.A.T."/>
            <person name="Zimmer P.D."/>
            <person name="Malone G."/>
            <person name="Dellagostin O."/>
            <person name="de Oliveira A.C."/>
            <person name="Bevan M."/>
            <person name="Bancroft I."/>
            <person name="Minx P."/>
            <person name="Cordum H."/>
            <person name="Wilson R."/>
            <person name="Cheng Z."/>
            <person name="Jin W."/>
            <person name="Jiang J."/>
            <person name="Leong S.A."/>
            <person name="Iwama H."/>
            <person name="Gojobori T."/>
            <person name="Itoh T."/>
            <person name="Niimura Y."/>
            <person name="Fujii Y."/>
            <person name="Habara T."/>
            <person name="Sakai H."/>
            <person name="Sato Y."/>
            <person name="Wilson G."/>
            <person name="Kumar K."/>
            <person name="McCouch S."/>
            <person name="Juretic N."/>
            <person name="Hoen D."/>
            <person name="Wright S."/>
            <person name="Bruskiewich R."/>
            <person name="Bureau T."/>
            <person name="Miyao A."/>
            <person name="Hirochika H."/>
            <person name="Nishikawa T."/>
            <person name="Kadowaki K."/>
            <person name="Sugiura M."/>
            <person name="Burr B."/>
            <person name="Sasaki T."/>
        </authorList>
    </citation>
    <scope>NUCLEOTIDE SEQUENCE [LARGE SCALE GENOMIC DNA]</scope>
    <source>
        <strain evidence="3">cv. Nipponbare</strain>
    </source>
</reference>
<protein>
    <submittedName>
        <fullName evidence="2">Os05g0498366 protein</fullName>
    </submittedName>
</protein>
<keyword evidence="3" id="KW-1185">Reference proteome</keyword>
<dbReference type="PaxDb" id="39947-A0A0P0WP15"/>
<dbReference type="Proteomes" id="UP000059680">
    <property type="component" value="Chromosome 5"/>
</dbReference>
<reference evidence="2 3" key="3">
    <citation type="journal article" date="2013" name="Rice">
        <title>Improvement of the Oryza sativa Nipponbare reference genome using next generation sequence and optical map data.</title>
        <authorList>
            <person name="Kawahara Y."/>
            <person name="de la Bastide M."/>
            <person name="Hamilton J.P."/>
            <person name="Kanamori H."/>
            <person name="McCombie W.R."/>
            <person name="Ouyang S."/>
            <person name="Schwartz D.C."/>
            <person name="Tanaka T."/>
            <person name="Wu J."/>
            <person name="Zhou S."/>
            <person name="Childs K.L."/>
            <person name="Davidson R.M."/>
            <person name="Lin H."/>
            <person name="Quesada-Ocampo L."/>
            <person name="Vaillancourt B."/>
            <person name="Sakai H."/>
            <person name="Lee S.S."/>
            <person name="Kim J."/>
            <person name="Numa H."/>
            <person name="Itoh T."/>
            <person name="Buell C.R."/>
            <person name="Matsumoto T."/>
        </authorList>
    </citation>
    <scope>NUCLEOTIDE SEQUENCE [LARGE SCALE GENOMIC DNA]</scope>
    <source>
        <strain evidence="3">cv. Nipponbare</strain>
    </source>
</reference>
<feature type="compositionally biased region" description="Basic and acidic residues" evidence="1">
    <location>
        <begin position="76"/>
        <end position="99"/>
    </location>
</feature>
<evidence type="ECO:0000313" key="3">
    <source>
        <dbReference type="Proteomes" id="UP000059680"/>
    </source>
</evidence>
<dbReference type="EMBL" id="AP014961">
    <property type="protein sequence ID" value="BAS94734.1"/>
    <property type="molecule type" value="Genomic_DNA"/>
</dbReference>
<reference evidence="2 3" key="2">
    <citation type="journal article" date="2013" name="Plant Cell Physiol.">
        <title>Rice Annotation Project Database (RAP-DB): an integrative and interactive database for rice genomics.</title>
        <authorList>
            <person name="Sakai H."/>
            <person name="Lee S.S."/>
            <person name="Tanaka T."/>
            <person name="Numa H."/>
            <person name="Kim J."/>
            <person name="Kawahara Y."/>
            <person name="Wakimoto H."/>
            <person name="Yang C.C."/>
            <person name="Iwamoto M."/>
            <person name="Abe T."/>
            <person name="Yamada Y."/>
            <person name="Muto A."/>
            <person name="Inokuchi H."/>
            <person name="Ikemura T."/>
            <person name="Matsumoto T."/>
            <person name="Sasaki T."/>
            <person name="Itoh T."/>
        </authorList>
    </citation>
    <scope>NUCLEOTIDE SEQUENCE [LARGE SCALE GENOMIC DNA]</scope>
    <source>
        <strain evidence="3">cv. Nipponbare</strain>
    </source>
</reference>
<dbReference type="InParanoid" id="A0A0P0WP15"/>
<feature type="region of interest" description="Disordered" evidence="1">
    <location>
        <begin position="53"/>
        <end position="99"/>
    </location>
</feature>
<evidence type="ECO:0000256" key="1">
    <source>
        <dbReference type="SAM" id="MobiDB-lite"/>
    </source>
</evidence>
<dbReference type="Gramene" id="Os05t0498366-00">
    <property type="protein sequence ID" value="Os05t0498366-00"/>
    <property type="gene ID" value="Os05g0498366"/>
</dbReference>
<feature type="non-terminal residue" evidence="2">
    <location>
        <position position="1"/>
    </location>
</feature>
<organism evidence="2 3">
    <name type="scientific">Oryza sativa subsp. japonica</name>
    <name type="common">Rice</name>
    <dbReference type="NCBI Taxonomy" id="39947"/>
    <lineage>
        <taxon>Eukaryota</taxon>
        <taxon>Viridiplantae</taxon>
        <taxon>Streptophyta</taxon>
        <taxon>Embryophyta</taxon>
        <taxon>Tracheophyta</taxon>
        <taxon>Spermatophyta</taxon>
        <taxon>Magnoliopsida</taxon>
        <taxon>Liliopsida</taxon>
        <taxon>Poales</taxon>
        <taxon>Poaceae</taxon>
        <taxon>BOP clade</taxon>
        <taxon>Oryzoideae</taxon>
        <taxon>Oryzeae</taxon>
        <taxon>Oryzinae</taxon>
        <taxon>Oryza</taxon>
        <taxon>Oryza sativa</taxon>
    </lineage>
</organism>
<dbReference type="AlphaFoldDB" id="A0A0P0WP15"/>
<feature type="region of interest" description="Disordered" evidence="1">
    <location>
        <begin position="1"/>
        <end position="23"/>
    </location>
</feature>
<name>A0A0P0WP15_ORYSJ</name>
<accession>A0A0P0WP15</accession>
<feature type="compositionally biased region" description="Basic residues" evidence="1">
    <location>
        <begin position="1"/>
        <end position="11"/>
    </location>
</feature>
<evidence type="ECO:0000313" key="2">
    <source>
        <dbReference type="EMBL" id="BAS94734.1"/>
    </source>
</evidence>
<proteinExistence type="predicted"/>
<sequence>GRRWRSRRCRARRDETEGRAREARVRGEIWGDDAVSTSSTRAQRGAWLRLPTKSWRGAANDPFPTEERVPSQGNDADGKGDGRRHGDGLKHRIGDGLSS</sequence>
<gene>
    <name evidence="2" type="ordered locus">Os05g0498366</name>
    <name evidence="2" type="ORF">OSNPB_050498366</name>
</gene>
<feature type="compositionally biased region" description="Basic and acidic residues" evidence="1">
    <location>
        <begin position="12"/>
        <end position="23"/>
    </location>
</feature>